<organism evidence="2">
    <name type="scientific">Anaerolinea thermolimosa</name>
    <dbReference type="NCBI Taxonomy" id="229919"/>
    <lineage>
        <taxon>Bacteria</taxon>
        <taxon>Bacillati</taxon>
        <taxon>Chloroflexota</taxon>
        <taxon>Anaerolineae</taxon>
        <taxon>Anaerolineales</taxon>
        <taxon>Anaerolineaceae</taxon>
        <taxon>Anaerolinea</taxon>
    </lineage>
</organism>
<protein>
    <recommendedName>
        <fullName evidence="1">BD-FAE-like domain-containing protein</fullName>
    </recommendedName>
</protein>
<accession>A0A7C4PJQ4</accession>
<proteinExistence type="predicted"/>
<sequence>MPVLSLTCEYKRVKHYSILADVRLPKAQRPLAVNYIHGGALISGSRREMQAYQARRLLQAGFAVVSIAYRLAPRPHWPRLLWMSKVPSTGSKANGPLPLSWLQTGWQ</sequence>
<dbReference type="Pfam" id="PF20434">
    <property type="entry name" value="BD-FAE"/>
    <property type="match status" value="1"/>
</dbReference>
<dbReference type="AlphaFoldDB" id="A0A7C4PJQ4"/>
<gene>
    <name evidence="2" type="ORF">ENT37_02325</name>
</gene>
<reference evidence="2" key="1">
    <citation type="journal article" date="2020" name="mSystems">
        <title>Genome- and Community-Level Interaction Insights into Carbon Utilization and Element Cycling Functions of Hydrothermarchaeota in Hydrothermal Sediment.</title>
        <authorList>
            <person name="Zhou Z."/>
            <person name="Liu Y."/>
            <person name="Xu W."/>
            <person name="Pan J."/>
            <person name="Luo Z.H."/>
            <person name="Li M."/>
        </authorList>
    </citation>
    <scope>NUCLEOTIDE SEQUENCE [LARGE SCALE GENOMIC DNA]</scope>
    <source>
        <strain evidence="2">SpSt-573</strain>
    </source>
</reference>
<evidence type="ECO:0000259" key="1">
    <source>
        <dbReference type="Pfam" id="PF20434"/>
    </source>
</evidence>
<dbReference type="InterPro" id="IPR049492">
    <property type="entry name" value="BD-FAE-like_dom"/>
</dbReference>
<comment type="caution">
    <text evidence="2">The sequence shown here is derived from an EMBL/GenBank/DDBJ whole genome shotgun (WGS) entry which is preliminary data.</text>
</comment>
<evidence type="ECO:0000313" key="2">
    <source>
        <dbReference type="EMBL" id="HGS20686.1"/>
    </source>
</evidence>
<dbReference type="Gene3D" id="3.40.50.1820">
    <property type="entry name" value="alpha/beta hydrolase"/>
    <property type="match status" value="1"/>
</dbReference>
<dbReference type="SUPFAM" id="SSF53474">
    <property type="entry name" value="alpha/beta-Hydrolases"/>
    <property type="match status" value="1"/>
</dbReference>
<dbReference type="EMBL" id="DSYK01000121">
    <property type="protein sequence ID" value="HGS20686.1"/>
    <property type="molecule type" value="Genomic_DNA"/>
</dbReference>
<feature type="domain" description="BD-FAE-like" evidence="1">
    <location>
        <begin position="24"/>
        <end position="79"/>
    </location>
</feature>
<name>A0A7C4PJQ4_9CHLR</name>
<dbReference type="InterPro" id="IPR029058">
    <property type="entry name" value="AB_hydrolase_fold"/>
</dbReference>